<sequence>MQQLKDASKEAWERVSKLDLNTWCRAFFSEHPTCDVLVNNWCEVRWPIKSPHLLTCTKKLRSTGTTLRCGSCGNQGHNRNTCHKYVQDARGPRDSTASSTQEAAGSSVPQPSGVPLHSRSNYKTQSAKK</sequence>
<keyword evidence="3" id="KW-1185">Reference proteome</keyword>
<comment type="caution">
    <text evidence="2">The sequence shown here is derived from an EMBL/GenBank/DDBJ whole genome shotgun (WGS) entry which is preliminary data.</text>
</comment>
<name>A0AA88CT47_FICCA</name>
<evidence type="ECO:0000256" key="1">
    <source>
        <dbReference type="SAM" id="MobiDB-lite"/>
    </source>
</evidence>
<proteinExistence type="predicted"/>
<feature type="region of interest" description="Disordered" evidence="1">
    <location>
        <begin position="85"/>
        <end position="129"/>
    </location>
</feature>
<evidence type="ECO:0000313" key="3">
    <source>
        <dbReference type="Proteomes" id="UP001187192"/>
    </source>
</evidence>
<gene>
    <name evidence="2" type="ORF">TIFTF001_047908</name>
</gene>
<evidence type="ECO:0000313" key="2">
    <source>
        <dbReference type="EMBL" id="GMN28677.1"/>
    </source>
</evidence>
<reference evidence="2" key="1">
    <citation type="submission" date="2023-07" db="EMBL/GenBank/DDBJ databases">
        <title>draft genome sequence of fig (Ficus carica).</title>
        <authorList>
            <person name="Takahashi T."/>
            <person name="Nishimura K."/>
        </authorList>
    </citation>
    <scope>NUCLEOTIDE SEQUENCE</scope>
</reference>
<accession>A0AA88CT47</accession>
<organism evidence="2 3">
    <name type="scientific">Ficus carica</name>
    <name type="common">Common fig</name>
    <dbReference type="NCBI Taxonomy" id="3494"/>
    <lineage>
        <taxon>Eukaryota</taxon>
        <taxon>Viridiplantae</taxon>
        <taxon>Streptophyta</taxon>
        <taxon>Embryophyta</taxon>
        <taxon>Tracheophyta</taxon>
        <taxon>Spermatophyta</taxon>
        <taxon>Magnoliopsida</taxon>
        <taxon>eudicotyledons</taxon>
        <taxon>Gunneridae</taxon>
        <taxon>Pentapetalae</taxon>
        <taxon>rosids</taxon>
        <taxon>fabids</taxon>
        <taxon>Rosales</taxon>
        <taxon>Moraceae</taxon>
        <taxon>Ficeae</taxon>
        <taxon>Ficus</taxon>
    </lineage>
</organism>
<dbReference type="EMBL" id="BTGU01005716">
    <property type="protein sequence ID" value="GMN28677.1"/>
    <property type="molecule type" value="Genomic_DNA"/>
</dbReference>
<feature type="compositionally biased region" description="Polar residues" evidence="1">
    <location>
        <begin position="95"/>
        <end position="110"/>
    </location>
</feature>
<feature type="compositionally biased region" description="Polar residues" evidence="1">
    <location>
        <begin position="118"/>
        <end position="129"/>
    </location>
</feature>
<dbReference type="Proteomes" id="UP001187192">
    <property type="component" value="Unassembled WGS sequence"/>
</dbReference>
<protein>
    <submittedName>
        <fullName evidence="2">Uncharacterized protein</fullName>
    </submittedName>
</protein>
<dbReference type="AlphaFoldDB" id="A0AA88CT47"/>